<keyword evidence="2" id="KW-1185">Reference proteome</keyword>
<comment type="caution">
    <text evidence="1">The sequence shown here is derived from an EMBL/GenBank/DDBJ whole genome shotgun (WGS) entry which is preliminary data.</text>
</comment>
<evidence type="ECO:0000313" key="1">
    <source>
        <dbReference type="EMBL" id="MDJ1501820.1"/>
    </source>
</evidence>
<dbReference type="AlphaFoldDB" id="A0AAE3R5L5"/>
<evidence type="ECO:0000313" key="2">
    <source>
        <dbReference type="Proteomes" id="UP001232063"/>
    </source>
</evidence>
<proteinExistence type="predicted"/>
<sequence length="107" mass="12580">METTYQDPFSLIFNMLSEINEKLERQSSAPIVNPATDKQVITAQELRERLEISKATEREYCRKGLLLPKYLGRRVFYVWADVIDTLRRNDDINQPPSFKYKRAKLVA</sequence>
<dbReference type="RefSeq" id="WP_314511476.1">
    <property type="nucleotide sequence ID" value="NZ_JASJOU010000004.1"/>
</dbReference>
<dbReference type="EMBL" id="JASJOU010000004">
    <property type="protein sequence ID" value="MDJ1501820.1"/>
    <property type="molecule type" value="Genomic_DNA"/>
</dbReference>
<accession>A0AAE3R5L5</accession>
<gene>
    <name evidence="1" type="ORF">QNI22_14225</name>
</gene>
<reference evidence="1" key="1">
    <citation type="submission" date="2023-05" db="EMBL/GenBank/DDBJ databases">
        <authorList>
            <person name="Zhang X."/>
        </authorList>
    </citation>
    <scope>NUCLEOTIDE SEQUENCE</scope>
    <source>
        <strain evidence="1">BD1B2-1</strain>
    </source>
</reference>
<evidence type="ECO:0008006" key="3">
    <source>
        <dbReference type="Google" id="ProtNLM"/>
    </source>
</evidence>
<protein>
    <recommendedName>
        <fullName evidence="3">Helix-turn-helix domain-containing protein</fullName>
    </recommendedName>
</protein>
<name>A0AAE3R5L5_9BACT</name>
<organism evidence="1 2">
    <name type="scientific">Xanthocytophaga agilis</name>
    <dbReference type="NCBI Taxonomy" id="3048010"/>
    <lineage>
        <taxon>Bacteria</taxon>
        <taxon>Pseudomonadati</taxon>
        <taxon>Bacteroidota</taxon>
        <taxon>Cytophagia</taxon>
        <taxon>Cytophagales</taxon>
        <taxon>Rhodocytophagaceae</taxon>
        <taxon>Xanthocytophaga</taxon>
    </lineage>
</organism>
<dbReference type="Proteomes" id="UP001232063">
    <property type="component" value="Unassembled WGS sequence"/>
</dbReference>